<reference evidence="1" key="1">
    <citation type="journal article" date="2019" name="Beilstein J. Org. Chem.">
        <title>Nanangenines: drimane sesquiterpenoids as the dominant metabolite cohort of a novel Australian fungus, Aspergillus nanangensis.</title>
        <authorList>
            <person name="Lacey H.J."/>
            <person name="Gilchrist C.L.M."/>
            <person name="Crombie A."/>
            <person name="Kalaitzis J.A."/>
            <person name="Vuong D."/>
            <person name="Rutledge P.J."/>
            <person name="Turner P."/>
            <person name="Pitt J.I."/>
            <person name="Lacey E."/>
            <person name="Chooi Y.H."/>
            <person name="Piggott A.M."/>
        </authorList>
    </citation>
    <scope>NUCLEOTIDE SEQUENCE</scope>
    <source>
        <strain evidence="1">MST-FP2251</strain>
    </source>
</reference>
<keyword evidence="2" id="KW-1185">Reference proteome</keyword>
<comment type="caution">
    <text evidence="1">The sequence shown here is derived from an EMBL/GenBank/DDBJ whole genome shotgun (WGS) entry which is preliminary data.</text>
</comment>
<name>A0AAD4CNU6_ASPNN</name>
<protein>
    <submittedName>
        <fullName evidence="1">Uncharacterized protein</fullName>
    </submittedName>
</protein>
<sequence length="95" mass="10536">MAIMALSMATWIVKVLWCHRPVVLVSMLHLSLFPRIFVLAHQGSKWRPLIAKAVGDKSSNLAFLPFVDETLATIAGVFMRGGSDEIVRVSQRLTS</sequence>
<reference evidence="1" key="2">
    <citation type="submission" date="2020-02" db="EMBL/GenBank/DDBJ databases">
        <authorList>
            <person name="Gilchrist C.L.M."/>
            <person name="Chooi Y.-H."/>
        </authorList>
    </citation>
    <scope>NUCLEOTIDE SEQUENCE</scope>
    <source>
        <strain evidence="1">MST-FP2251</strain>
    </source>
</reference>
<organism evidence="1 2">
    <name type="scientific">Aspergillus nanangensis</name>
    <dbReference type="NCBI Taxonomy" id="2582783"/>
    <lineage>
        <taxon>Eukaryota</taxon>
        <taxon>Fungi</taxon>
        <taxon>Dikarya</taxon>
        <taxon>Ascomycota</taxon>
        <taxon>Pezizomycotina</taxon>
        <taxon>Eurotiomycetes</taxon>
        <taxon>Eurotiomycetidae</taxon>
        <taxon>Eurotiales</taxon>
        <taxon>Aspergillaceae</taxon>
        <taxon>Aspergillus</taxon>
        <taxon>Aspergillus subgen. Circumdati</taxon>
    </lineage>
</organism>
<proteinExistence type="predicted"/>
<evidence type="ECO:0000313" key="1">
    <source>
        <dbReference type="EMBL" id="KAF9889959.1"/>
    </source>
</evidence>
<accession>A0AAD4CNU6</accession>
<dbReference type="Proteomes" id="UP001194746">
    <property type="component" value="Unassembled WGS sequence"/>
</dbReference>
<evidence type="ECO:0000313" key="2">
    <source>
        <dbReference type="Proteomes" id="UP001194746"/>
    </source>
</evidence>
<gene>
    <name evidence="1" type="ORF">FE257_006833</name>
</gene>
<dbReference type="AlphaFoldDB" id="A0AAD4CNU6"/>
<dbReference type="EMBL" id="VCAU01000031">
    <property type="protein sequence ID" value="KAF9889959.1"/>
    <property type="molecule type" value="Genomic_DNA"/>
</dbReference>